<organism evidence="9 10">
    <name type="scientific">Methanothermobacter tenebrarum</name>
    <dbReference type="NCBI Taxonomy" id="680118"/>
    <lineage>
        <taxon>Archaea</taxon>
        <taxon>Methanobacteriati</taxon>
        <taxon>Methanobacteriota</taxon>
        <taxon>Methanomada group</taxon>
        <taxon>Methanobacteria</taxon>
        <taxon>Methanobacteriales</taxon>
        <taxon>Methanobacteriaceae</taxon>
        <taxon>Methanothermobacter</taxon>
    </lineage>
</organism>
<name>A0ABM7YBT4_9EURY</name>
<dbReference type="SUPFAM" id="SSF52540">
    <property type="entry name" value="P-loop containing nucleoside triphosphate hydrolases"/>
    <property type="match status" value="1"/>
</dbReference>
<keyword evidence="4" id="KW-0067">ATP-binding</keyword>
<dbReference type="InterPro" id="IPR029062">
    <property type="entry name" value="Class_I_gatase-like"/>
</dbReference>
<dbReference type="InterPro" id="IPR027417">
    <property type="entry name" value="P-loop_NTPase"/>
</dbReference>
<gene>
    <name evidence="9" type="ORF">MTTB_00640</name>
</gene>
<dbReference type="Pfam" id="PF07685">
    <property type="entry name" value="GATase_3"/>
    <property type="match status" value="1"/>
</dbReference>
<dbReference type="PROSITE" id="PS51274">
    <property type="entry name" value="GATASE_COBBQ"/>
    <property type="match status" value="1"/>
</dbReference>
<dbReference type="Gene3D" id="3.40.50.300">
    <property type="entry name" value="P-loop containing nucleotide triphosphate hydrolases"/>
    <property type="match status" value="2"/>
</dbReference>
<evidence type="ECO:0000256" key="5">
    <source>
        <dbReference type="ARBA" id="ARBA00022842"/>
    </source>
</evidence>
<dbReference type="Proteomes" id="UP000831817">
    <property type="component" value="Chromosome"/>
</dbReference>
<keyword evidence="3" id="KW-0547">Nucleotide-binding</keyword>
<dbReference type="EMBL" id="AP025698">
    <property type="protein sequence ID" value="BDH78685.1"/>
    <property type="molecule type" value="Genomic_DNA"/>
</dbReference>
<comment type="cofactor">
    <cofactor evidence="1">
        <name>Mg(2+)</name>
        <dbReference type="ChEBI" id="CHEBI:18420"/>
    </cofactor>
</comment>
<dbReference type="Gene3D" id="3.40.50.880">
    <property type="match status" value="1"/>
</dbReference>
<dbReference type="Pfam" id="PF01656">
    <property type="entry name" value="CbiA"/>
    <property type="match status" value="1"/>
</dbReference>
<dbReference type="NCBIfam" id="NF004921">
    <property type="entry name" value="PRK06278.1"/>
    <property type="match status" value="1"/>
</dbReference>
<feature type="domain" description="CobB/CobQ-like glutamine amidotransferase" evidence="8">
    <location>
        <begin position="36"/>
        <end position="195"/>
    </location>
</feature>
<dbReference type="InterPro" id="IPR004484">
    <property type="entry name" value="CbiA/CobB_synth"/>
</dbReference>
<evidence type="ECO:0000313" key="9">
    <source>
        <dbReference type="EMBL" id="BDH78685.1"/>
    </source>
</evidence>
<dbReference type="SUPFAM" id="SSF52317">
    <property type="entry name" value="Class I glutamine amidotransferase-like"/>
    <property type="match status" value="1"/>
</dbReference>
<proteinExistence type="predicted"/>
<reference evidence="9 10" key="1">
    <citation type="submission" date="2022-04" db="EMBL/GenBank/DDBJ databases">
        <title>Complete genome of Methanothermobacter tenebrarum strain RMAS.</title>
        <authorList>
            <person name="Nakamura K."/>
            <person name="Oshima K."/>
            <person name="Hattori M."/>
            <person name="Kamagata Y."/>
            <person name="Takamizawa K."/>
        </authorList>
    </citation>
    <scope>NUCLEOTIDE SEQUENCE [LARGE SCALE GENOMIC DNA]</scope>
    <source>
        <strain evidence="9 10">RMAS</strain>
    </source>
</reference>
<dbReference type="PANTHER" id="PTHR43873">
    <property type="entry name" value="COBYRINATE A,C-DIAMIDE SYNTHASE"/>
    <property type="match status" value="1"/>
</dbReference>
<dbReference type="InterPro" id="IPR002586">
    <property type="entry name" value="CobQ/CobB/MinD/ParA_Nub-bd_dom"/>
</dbReference>
<keyword evidence="6" id="KW-0315">Glutamine amidotransferase</keyword>
<dbReference type="GeneID" id="71964558"/>
<accession>A0ABM7YBT4</accession>
<evidence type="ECO:0000256" key="3">
    <source>
        <dbReference type="ARBA" id="ARBA00022741"/>
    </source>
</evidence>
<dbReference type="InterPro" id="IPR011698">
    <property type="entry name" value="GATase_3"/>
</dbReference>
<dbReference type="PANTHER" id="PTHR43873:SF2">
    <property type="entry name" value="COBYRIC ACID SYNTHASE"/>
    <property type="match status" value="1"/>
</dbReference>
<keyword evidence="2" id="KW-0436">Ligase</keyword>
<evidence type="ECO:0000256" key="1">
    <source>
        <dbReference type="ARBA" id="ARBA00001946"/>
    </source>
</evidence>
<sequence>MMRIGLAYLKGSVPAFEDFGNLPTDIVKENGLVKGEPAHKILDGLIIPGGSIIESGSISSDFAREVKKISKDGFIIGICSGFQVLGDKTDIGRKSPCPIEKEGLGLLNVKFKPMISNDRVEAPVVGESFLTKGMIGTIIRGFHCHTYGSIESEEKPIFYSRIKRSDYKNRPREILAGVCNDEGNVVGTLIHACLDYNPKLVNNVLEFLDANEKDKKRIKELNRTLVRKIKSELAINTKIKIPDKKTSSIGDYPLMLMIASTGSGSGKTFISTGLAGALRKKGIKVGILKVGPDIRDIVPPLYLIKEKMEEYSSIKIADLGWMDLKEVIEKLKNSPYEIVIVEGVMSSITGLLNDKIPYSSTEIALAGNIPVILVANCSKGGIESAAVNVVAHGNLMKNLGVKIGGVILNRVYDELIFNKVANFIKNTLNCEFIGQIPKIDIKKRGGTPEIEIKLEDFCITALKTVEENLNLSQILSIARKPSFKGYTPIKTIKEKFNLPKFK</sequence>
<evidence type="ECO:0000313" key="10">
    <source>
        <dbReference type="Proteomes" id="UP000831817"/>
    </source>
</evidence>
<keyword evidence="10" id="KW-1185">Reference proteome</keyword>
<evidence type="ECO:0000259" key="7">
    <source>
        <dbReference type="Pfam" id="PF01656"/>
    </source>
</evidence>
<evidence type="ECO:0000256" key="2">
    <source>
        <dbReference type="ARBA" id="ARBA00022598"/>
    </source>
</evidence>
<feature type="domain" description="CobQ/CobB/MinD/ParA nucleotide binding" evidence="7">
    <location>
        <begin position="256"/>
        <end position="438"/>
    </location>
</feature>
<keyword evidence="5" id="KW-0460">Magnesium</keyword>
<dbReference type="RefSeq" id="WP_248564564.1">
    <property type="nucleotide sequence ID" value="NZ_AP025698.1"/>
</dbReference>
<evidence type="ECO:0000256" key="6">
    <source>
        <dbReference type="ARBA" id="ARBA00022962"/>
    </source>
</evidence>
<evidence type="ECO:0000256" key="4">
    <source>
        <dbReference type="ARBA" id="ARBA00022840"/>
    </source>
</evidence>
<protein>
    <submittedName>
        <fullName evidence="9">Cobyrinic acid a,c-diamide synthase</fullName>
    </submittedName>
</protein>
<evidence type="ECO:0000259" key="8">
    <source>
        <dbReference type="Pfam" id="PF07685"/>
    </source>
</evidence>
<dbReference type="PROSITE" id="PS51273">
    <property type="entry name" value="GATASE_TYPE_1"/>
    <property type="match status" value="1"/>
</dbReference>